<sequence>MSESKGEVKVGMGQKIVFGAILSAAMVLYYLVFLNKALMVMQNLAYPY</sequence>
<dbReference type="AlphaFoldDB" id="A0A3B1DQ67"/>
<organism evidence="2">
    <name type="scientific">hydrothermal vent metagenome</name>
    <dbReference type="NCBI Taxonomy" id="652676"/>
    <lineage>
        <taxon>unclassified sequences</taxon>
        <taxon>metagenomes</taxon>
        <taxon>ecological metagenomes</taxon>
    </lineage>
</organism>
<reference evidence="2" key="1">
    <citation type="submission" date="2018-06" db="EMBL/GenBank/DDBJ databases">
        <authorList>
            <person name="Zhirakovskaya E."/>
        </authorList>
    </citation>
    <scope>NUCLEOTIDE SEQUENCE</scope>
</reference>
<keyword evidence="1" id="KW-0472">Membrane</keyword>
<accession>A0A3B1DQ67</accession>
<feature type="transmembrane region" description="Helical" evidence="1">
    <location>
        <begin position="16"/>
        <end position="34"/>
    </location>
</feature>
<protein>
    <submittedName>
        <fullName evidence="2">Uncharacterized protein</fullName>
    </submittedName>
</protein>
<dbReference type="EMBL" id="UOGF01000065">
    <property type="protein sequence ID" value="VAX30807.1"/>
    <property type="molecule type" value="Genomic_DNA"/>
</dbReference>
<keyword evidence="1" id="KW-1133">Transmembrane helix</keyword>
<evidence type="ECO:0000313" key="2">
    <source>
        <dbReference type="EMBL" id="VAX30807.1"/>
    </source>
</evidence>
<proteinExistence type="predicted"/>
<evidence type="ECO:0000256" key="1">
    <source>
        <dbReference type="SAM" id="Phobius"/>
    </source>
</evidence>
<name>A0A3B1DQ67_9ZZZZ</name>
<keyword evidence="1" id="KW-0812">Transmembrane</keyword>
<gene>
    <name evidence="2" type="ORF">MNBD_NITROSPIRAE01-1799</name>
</gene>